<dbReference type="SUPFAM" id="SSF52172">
    <property type="entry name" value="CheY-like"/>
    <property type="match status" value="1"/>
</dbReference>
<dbReference type="RefSeq" id="WP_252815903.1">
    <property type="nucleotide sequence ID" value="NZ_JAMXQS010000002.1"/>
</dbReference>
<keyword evidence="1 2" id="KW-0597">Phosphoprotein</keyword>
<dbReference type="PANTHER" id="PTHR44591">
    <property type="entry name" value="STRESS RESPONSE REGULATOR PROTEIN 1"/>
    <property type="match status" value="1"/>
</dbReference>
<evidence type="ECO:0000313" key="4">
    <source>
        <dbReference type="EMBL" id="MCO6048773.1"/>
    </source>
</evidence>
<keyword evidence="5" id="KW-1185">Reference proteome</keyword>
<dbReference type="SMART" id="SM00448">
    <property type="entry name" value="REC"/>
    <property type="match status" value="1"/>
</dbReference>
<proteinExistence type="predicted"/>
<dbReference type="Gene3D" id="3.40.50.2300">
    <property type="match status" value="1"/>
</dbReference>
<dbReference type="EMBL" id="JAMXQS010000002">
    <property type="protein sequence ID" value="MCO6048773.1"/>
    <property type="molecule type" value="Genomic_DNA"/>
</dbReference>
<evidence type="ECO:0000259" key="3">
    <source>
        <dbReference type="PROSITE" id="PS50110"/>
    </source>
</evidence>
<accession>A0ABT1C2R1</accession>
<sequence length="127" mass="14123">MHRDKRCLLVEGSDVVRKVARRILQSEGIEVDEARDASDALMRASFRIPDLVIADGNLPNGEALDLFRRFAASEHKPALLVSLVEMDLGAIMRARRAGANGFLLKPFNRMQLVTRVMPLLRDEAVAA</sequence>
<gene>
    <name evidence="4" type="ORF">NGM99_03105</name>
</gene>
<dbReference type="InterPro" id="IPR011006">
    <property type="entry name" value="CheY-like_superfamily"/>
</dbReference>
<name>A0ABT1C2R1_9HYPH</name>
<feature type="domain" description="Response regulatory" evidence="3">
    <location>
        <begin position="6"/>
        <end position="120"/>
    </location>
</feature>
<reference evidence="4 5" key="1">
    <citation type="submission" date="2022-06" db="EMBL/GenBank/DDBJ databases">
        <title>Mesorhizobium sp. strain RP14 Genome sequencing and assembly.</title>
        <authorList>
            <person name="Kim I."/>
        </authorList>
    </citation>
    <scope>NUCLEOTIDE SEQUENCE [LARGE SCALE GENOMIC DNA]</scope>
    <source>
        <strain evidence="5">RP14(2022)</strain>
    </source>
</reference>
<dbReference type="InterPro" id="IPR001789">
    <property type="entry name" value="Sig_transdc_resp-reg_receiver"/>
</dbReference>
<dbReference type="InterPro" id="IPR050595">
    <property type="entry name" value="Bact_response_regulator"/>
</dbReference>
<dbReference type="Pfam" id="PF00072">
    <property type="entry name" value="Response_reg"/>
    <property type="match status" value="1"/>
</dbReference>
<organism evidence="4 5">
    <name type="scientific">Mesorhizobium liriopis</name>
    <dbReference type="NCBI Taxonomy" id="2953882"/>
    <lineage>
        <taxon>Bacteria</taxon>
        <taxon>Pseudomonadati</taxon>
        <taxon>Pseudomonadota</taxon>
        <taxon>Alphaproteobacteria</taxon>
        <taxon>Hyphomicrobiales</taxon>
        <taxon>Phyllobacteriaceae</taxon>
        <taxon>Mesorhizobium</taxon>
    </lineage>
</organism>
<protein>
    <submittedName>
        <fullName evidence="4">Response regulator</fullName>
    </submittedName>
</protein>
<dbReference type="Proteomes" id="UP001205906">
    <property type="component" value="Unassembled WGS sequence"/>
</dbReference>
<evidence type="ECO:0000256" key="2">
    <source>
        <dbReference type="PROSITE-ProRule" id="PRU00169"/>
    </source>
</evidence>
<evidence type="ECO:0000256" key="1">
    <source>
        <dbReference type="ARBA" id="ARBA00022553"/>
    </source>
</evidence>
<comment type="caution">
    <text evidence="4">The sequence shown here is derived from an EMBL/GenBank/DDBJ whole genome shotgun (WGS) entry which is preliminary data.</text>
</comment>
<feature type="modified residue" description="4-aspartylphosphate" evidence="2">
    <location>
        <position position="55"/>
    </location>
</feature>
<evidence type="ECO:0000313" key="5">
    <source>
        <dbReference type="Proteomes" id="UP001205906"/>
    </source>
</evidence>
<dbReference type="CDD" id="cd00156">
    <property type="entry name" value="REC"/>
    <property type="match status" value="1"/>
</dbReference>
<dbReference type="PANTHER" id="PTHR44591:SF23">
    <property type="entry name" value="CHEY SUBFAMILY"/>
    <property type="match status" value="1"/>
</dbReference>
<dbReference type="PROSITE" id="PS50110">
    <property type="entry name" value="RESPONSE_REGULATORY"/>
    <property type="match status" value="1"/>
</dbReference>